<dbReference type="SMART" id="SM00744">
    <property type="entry name" value="RINGv"/>
    <property type="match status" value="1"/>
</dbReference>
<evidence type="ECO:0000313" key="13">
    <source>
        <dbReference type="EMBL" id="KAF7275269.1"/>
    </source>
</evidence>
<keyword evidence="2" id="KW-0808">Transferase</keyword>
<dbReference type="Gene3D" id="1.10.720.140">
    <property type="match status" value="1"/>
</dbReference>
<gene>
    <name evidence="13" type="ORF">GWI33_012021</name>
</gene>
<feature type="region of interest" description="Disordered" evidence="10">
    <location>
        <begin position="125"/>
        <end position="205"/>
    </location>
</feature>
<keyword evidence="8 11" id="KW-1133">Transmembrane helix</keyword>
<dbReference type="GO" id="GO:0016020">
    <property type="term" value="C:membrane"/>
    <property type="evidence" value="ECO:0007669"/>
    <property type="project" value="UniProtKB-SubCell"/>
</dbReference>
<dbReference type="OrthoDB" id="273089at2759"/>
<accession>A0A834I8Z8</accession>
<dbReference type="InterPro" id="IPR011011">
    <property type="entry name" value="Znf_FYVE_PHD"/>
</dbReference>
<evidence type="ECO:0000256" key="6">
    <source>
        <dbReference type="ARBA" id="ARBA00022786"/>
    </source>
</evidence>
<dbReference type="Pfam" id="PF12906">
    <property type="entry name" value="RINGv"/>
    <property type="match status" value="1"/>
</dbReference>
<evidence type="ECO:0000256" key="11">
    <source>
        <dbReference type="SAM" id="Phobius"/>
    </source>
</evidence>
<dbReference type="Pfam" id="PF23632">
    <property type="entry name" value="SAP_RNF34_RFFL"/>
    <property type="match status" value="1"/>
</dbReference>
<proteinExistence type="predicted"/>
<evidence type="ECO:0000256" key="8">
    <source>
        <dbReference type="ARBA" id="ARBA00022989"/>
    </source>
</evidence>
<feature type="compositionally biased region" description="Polar residues" evidence="10">
    <location>
        <begin position="174"/>
        <end position="197"/>
    </location>
</feature>
<evidence type="ECO:0000256" key="9">
    <source>
        <dbReference type="ARBA" id="ARBA00023136"/>
    </source>
</evidence>
<dbReference type="GO" id="GO:0016567">
    <property type="term" value="P:protein ubiquitination"/>
    <property type="evidence" value="ECO:0007669"/>
    <property type="project" value="TreeGrafter"/>
</dbReference>
<dbReference type="Pfam" id="PF22968">
    <property type="entry name" value="RNF34L-like_3rd"/>
    <property type="match status" value="1"/>
</dbReference>
<dbReference type="PROSITE" id="PS51292">
    <property type="entry name" value="ZF_RING_CH"/>
    <property type="match status" value="1"/>
</dbReference>
<comment type="caution">
    <text evidence="13">The sequence shown here is derived from an EMBL/GenBank/DDBJ whole genome shotgun (WGS) entry which is preliminary data.</text>
</comment>
<organism evidence="13 14">
    <name type="scientific">Rhynchophorus ferrugineus</name>
    <name type="common">Red palm weevil</name>
    <name type="synonym">Curculio ferrugineus</name>
    <dbReference type="NCBI Taxonomy" id="354439"/>
    <lineage>
        <taxon>Eukaryota</taxon>
        <taxon>Metazoa</taxon>
        <taxon>Ecdysozoa</taxon>
        <taxon>Arthropoda</taxon>
        <taxon>Hexapoda</taxon>
        <taxon>Insecta</taxon>
        <taxon>Pterygota</taxon>
        <taxon>Neoptera</taxon>
        <taxon>Endopterygota</taxon>
        <taxon>Coleoptera</taxon>
        <taxon>Polyphaga</taxon>
        <taxon>Cucujiformia</taxon>
        <taxon>Curculionidae</taxon>
        <taxon>Dryophthorinae</taxon>
        <taxon>Rhynchophorus</taxon>
    </lineage>
</organism>
<dbReference type="InterPro" id="IPR057299">
    <property type="entry name" value="RNF34_RFFL_SAP"/>
</dbReference>
<evidence type="ECO:0000259" key="12">
    <source>
        <dbReference type="PROSITE" id="PS51292"/>
    </source>
</evidence>
<evidence type="ECO:0000256" key="10">
    <source>
        <dbReference type="SAM" id="MobiDB-lite"/>
    </source>
</evidence>
<keyword evidence="6" id="KW-0833">Ubl conjugation pathway</keyword>
<keyword evidence="7" id="KW-0862">Zinc</keyword>
<dbReference type="SUPFAM" id="SSF57903">
    <property type="entry name" value="FYVE/PHD zinc finger"/>
    <property type="match status" value="1"/>
</dbReference>
<protein>
    <recommendedName>
        <fullName evidence="12">RING-CH-type domain-containing protein</fullName>
    </recommendedName>
</protein>
<name>A0A834I8Z8_RHYFE</name>
<feature type="transmembrane region" description="Helical" evidence="11">
    <location>
        <begin position="507"/>
        <end position="530"/>
    </location>
</feature>
<comment type="subcellular location">
    <subcellularLocation>
        <location evidence="1">Membrane</location>
        <topology evidence="1">Multi-pass membrane protein</topology>
    </subcellularLocation>
</comment>
<dbReference type="Proteomes" id="UP000625711">
    <property type="component" value="Unassembled WGS sequence"/>
</dbReference>
<evidence type="ECO:0000256" key="3">
    <source>
        <dbReference type="ARBA" id="ARBA00022692"/>
    </source>
</evidence>
<evidence type="ECO:0000313" key="14">
    <source>
        <dbReference type="Proteomes" id="UP000625711"/>
    </source>
</evidence>
<dbReference type="SUPFAM" id="SSF57850">
    <property type="entry name" value="RING/U-box"/>
    <property type="match status" value="1"/>
</dbReference>
<dbReference type="InterPro" id="IPR013083">
    <property type="entry name" value="Znf_RING/FYVE/PHD"/>
</dbReference>
<dbReference type="PANTHER" id="PTHR46065:SF3">
    <property type="entry name" value="FI20425P1"/>
    <property type="match status" value="1"/>
</dbReference>
<reference evidence="13" key="1">
    <citation type="submission" date="2020-08" db="EMBL/GenBank/DDBJ databases">
        <title>Genome sequencing and assembly of the red palm weevil Rhynchophorus ferrugineus.</title>
        <authorList>
            <person name="Dias G.B."/>
            <person name="Bergman C.M."/>
            <person name="Manee M."/>
        </authorList>
    </citation>
    <scope>NUCLEOTIDE SEQUENCE</scope>
    <source>
        <strain evidence="13">AA-2017</strain>
        <tissue evidence="13">Whole larva</tissue>
    </source>
</reference>
<feature type="transmembrane region" description="Helical" evidence="11">
    <location>
        <begin position="550"/>
        <end position="572"/>
    </location>
</feature>
<evidence type="ECO:0000256" key="4">
    <source>
        <dbReference type="ARBA" id="ARBA00022723"/>
    </source>
</evidence>
<dbReference type="PANTHER" id="PTHR46065">
    <property type="entry name" value="E3 UBIQUITIN-PROTEIN LIGASE MARCH 2/3 FAMILY MEMBER"/>
    <property type="match status" value="1"/>
</dbReference>
<keyword evidence="9 11" id="KW-0472">Membrane</keyword>
<dbReference type="AlphaFoldDB" id="A0A834I8Z8"/>
<dbReference type="InterPro" id="IPR011016">
    <property type="entry name" value="Znf_RING-CH"/>
</dbReference>
<feature type="domain" description="RING-CH-type" evidence="12">
    <location>
        <begin position="422"/>
        <end position="482"/>
    </location>
</feature>
<dbReference type="InterPro" id="IPR055111">
    <property type="entry name" value="RNF34_RFFL_HeH"/>
</dbReference>
<keyword evidence="14" id="KW-1185">Reference proteome</keyword>
<evidence type="ECO:0000256" key="2">
    <source>
        <dbReference type="ARBA" id="ARBA00022679"/>
    </source>
</evidence>
<dbReference type="EMBL" id="JAACXV010010940">
    <property type="protein sequence ID" value="KAF7275269.1"/>
    <property type="molecule type" value="Genomic_DNA"/>
</dbReference>
<evidence type="ECO:0000256" key="5">
    <source>
        <dbReference type="ARBA" id="ARBA00022771"/>
    </source>
</evidence>
<keyword evidence="5" id="KW-0863">Zinc-finger</keyword>
<evidence type="ECO:0000256" key="7">
    <source>
        <dbReference type="ARBA" id="ARBA00022833"/>
    </source>
</evidence>
<evidence type="ECO:0000256" key="1">
    <source>
        <dbReference type="ARBA" id="ARBA00004141"/>
    </source>
</evidence>
<dbReference type="GO" id="GO:0004842">
    <property type="term" value="F:ubiquitin-protein transferase activity"/>
    <property type="evidence" value="ECO:0007669"/>
    <property type="project" value="TreeGrafter"/>
</dbReference>
<keyword evidence="4" id="KW-0479">Metal-binding</keyword>
<dbReference type="GO" id="GO:0008270">
    <property type="term" value="F:zinc ion binding"/>
    <property type="evidence" value="ECO:0007669"/>
    <property type="project" value="UniProtKB-KW"/>
</dbReference>
<keyword evidence="3 11" id="KW-0812">Transmembrane</keyword>
<sequence length="609" mass="69926">MPCSRCKSDFTLFNWKIKCGECEDKYCNKCLKRKDGILYCEVCLILIKRPPDRMKLMELKVKELRDYLNKNNISTYGLVEKKELVDLFCNKHIPEKQRKGVDKLTANFGDPLKPFNGFLNNLESVITEQRPPNRHTSTTNGPPLSRPEIYSNINRQQSPTSAPGPSAPPFEDIPTTSQENYNHQTQSSRSQQITPDSSPLPKRHPKLEDFQSLDELTQLSSKQLKILLTVNRVDFRGCIEKHELLEKAQRLWQDNNQNKGLSEDAPIQELCNTSSAICHFEILTPSFSSKFNLLNLNVPHLENLHPEDSRICIITEKDYEFLKKQQMKKKSNKKTNAQNSTNTHTNIASDVALFSTSNCSSNSEMYDISDEEEMKYRNSKDELFKKTNIVCHPLVSVRSVAHSNKLKLECNELYVSLLDSESQLSSEFICRICHGTDSIDDLLTPCRCRGTVALVHLKCLERWLKESNHSSCELCQHHYRIIREPKYSIPWSVLVFLRHPGVHLKEIIFDLVAFAIYTPTAVASTYMLMLVCEALVKNNIVTTGSISSHIIAFSAVLGMATIDFTYSSWLIMSIQKHIEAWKEWYNINSKLTVVLPKIKMKPHKSRRKH</sequence>
<dbReference type="Gene3D" id="3.30.40.10">
    <property type="entry name" value="Zinc/RING finger domain, C3HC4 (zinc finger)"/>
    <property type="match status" value="1"/>
</dbReference>